<dbReference type="Proteomes" id="UP001589646">
    <property type="component" value="Unassembled WGS sequence"/>
</dbReference>
<proteinExistence type="predicted"/>
<gene>
    <name evidence="1" type="ORF">ACFFRN_24640</name>
</gene>
<organism evidence="1 2">
    <name type="scientific">Nonomuraea roseola</name>
    <dbReference type="NCBI Taxonomy" id="46179"/>
    <lineage>
        <taxon>Bacteria</taxon>
        <taxon>Bacillati</taxon>
        <taxon>Actinomycetota</taxon>
        <taxon>Actinomycetes</taxon>
        <taxon>Streptosporangiales</taxon>
        <taxon>Streptosporangiaceae</taxon>
        <taxon>Nonomuraea</taxon>
    </lineage>
</organism>
<keyword evidence="2" id="KW-1185">Reference proteome</keyword>
<evidence type="ECO:0000313" key="2">
    <source>
        <dbReference type="Proteomes" id="UP001589646"/>
    </source>
</evidence>
<accession>A0ABV5Q2X8</accession>
<comment type="caution">
    <text evidence="1">The sequence shown here is derived from an EMBL/GenBank/DDBJ whole genome shotgun (WGS) entry which is preliminary data.</text>
</comment>
<dbReference type="RefSeq" id="WP_346127793.1">
    <property type="nucleotide sequence ID" value="NZ_BAAAXC010000015.1"/>
</dbReference>
<protein>
    <submittedName>
        <fullName evidence="1">Uncharacterized protein</fullName>
    </submittedName>
</protein>
<sequence>MIDLSEGSFSADKLNALRLGRSLVAEVHATRPECRAWVAVHPVLTEADHAAQHEGWTRSDVGRAFRLIHREYLTKHLDGWDYDIGSSEIKRAVADGEAGLLNFLRDWGMAPDQFAYPWDTDYPE</sequence>
<evidence type="ECO:0000313" key="1">
    <source>
        <dbReference type="EMBL" id="MFB9529802.1"/>
    </source>
</evidence>
<reference evidence="1 2" key="1">
    <citation type="submission" date="2024-09" db="EMBL/GenBank/DDBJ databases">
        <authorList>
            <person name="Sun Q."/>
            <person name="Mori K."/>
        </authorList>
    </citation>
    <scope>NUCLEOTIDE SEQUENCE [LARGE SCALE GENOMIC DNA]</scope>
    <source>
        <strain evidence="1 2">JCM 3323</strain>
    </source>
</reference>
<dbReference type="EMBL" id="JBHMCE010000007">
    <property type="protein sequence ID" value="MFB9529802.1"/>
    <property type="molecule type" value="Genomic_DNA"/>
</dbReference>
<name>A0ABV5Q2X8_9ACTN</name>